<evidence type="ECO:0000313" key="2">
    <source>
        <dbReference type="EMBL" id="KGE64176.1"/>
    </source>
</evidence>
<dbReference type="EMBL" id="ASGY01000247">
    <property type="protein sequence ID" value="KGE64176.1"/>
    <property type="molecule type" value="Genomic_DNA"/>
</dbReference>
<feature type="domain" description="AB hydrolase-1" evidence="1">
    <location>
        <begin position="9"/>
        <end position="119"/>
    </location>
</feature>
<reference evidence="2 3" key="1">
    <citation type="journal article" date="2013" name="Genome Announc.">
        <title>Draft Genome Sequence of Pseudomonas fluorescens LMG 5329, a White Line-Inducing Principle-Producing Bioindicator for the Mushroom Pathogen Pseudomonas tolaasii.</title>
        <authorList>
            <person name="Ghequire M.G."/>
            <person name="Rokni-Zadeh H."/>
            <person name="Zarrineh P."/>
            <person name="De Mot R."/>
        </authorList>
    </citation>
    <scope>NUCLEOTIDE SEQUENCE [LARGE SCALE GENOMIC DNA]</scope>
    <source>
        <strain evidence="2 3">LMG 5329</strain>
    </source>
</reference>
<dbReference type="OrthoDB" id="2004167at2"/>
<dbReference type="Proteomes" id="UP000030060">
    <property type="component" value="Unassembled WGS sequence"/>
</dbReference>
<dbReference type="InterPro" id="IPR029058">
    <property type="entry name" value="AB_hydrolase_fold"/>
</dbReference>
<sequence length="296" mass="32447">MPQSLATRYPLVLVPGMLGFVRLGWFPYWYGIVPALQAGGAQVFPVQVAPLDSSEVRGEQLLLQIERIRREMGADKVNLIGHSQGSLTARYAAAKRPEWVASVTSVAGPSHGSELADHIHLNYPVDGVKGRIMSALFHLVAWVMGVLETGYRGPRFKADLQASHHSLTSAGVALFNQCYPQGLPPTWGGQGPEEVNGVRYYSWSGTLQPGITDRGRNLFDGTHRSCRLFARSFVREKGQCDGMVGRYSSHLGRVIGDDYALDHFDIVNQSLGLVGKGAEPIRLFVEHARRLKEAGV</sequence>
<dbReference type="AlphaFoldDB" id="A0A0A1YTG3"/>
<protein>
    <submittedName>
        <fullName evidence="2">Alpha/beta hydrolase</fullName>
    </submittedName>
</protein>
<evidence type="ECO:0000259" key="1">
    <source>
        <dbReference type="Pfam" id="PF00561"/>
    </source>
</evidence>
<accession>A0A0A1YTG3</accession>
<dbReference type="Gene3D" id="3.40.50.1820">
    <property type="entry name" value="alpha/beta hydrolase"/>
    <property type="match status" value="1"/>
</dbReference>
<dbReference type="InterPro" id="IPR000073">
    <property type="entry name" value="AB_hydrolase_1"/>
</dbReference>
<proteinExistence type="predicted"/>
<organism evidence="2 3">
    <name type="scientific">Pseudomonas fluorescens LMG 5329</name>
    <dbReference type="NCBI Taxonomy" id="1324332"/>
    <lineage>
        <taxon>Bacteria</taxon>
        <taxon>Pseudomonadati</taxon>
        <taxon>Pseudomonadota</taxon>
        <taxon>Gammaproteobacteria</taxon>
        <taxon>Pseudomonadales</taxon>
        <taxon>Pseudomonadaceae</taxon>
        <taxon>Pseudomonas</taxon>
    </lineage>
</organism>
<dbReference type="Pfam" id="PF00561">
    <property type="entry name" value="Abhydrolase_1"/>
    <property type="match status" value="1"/>
</dbReference>
<dbReference type="SUPFAM" id="SSF53474">
    <property type="entry name" value="alpha/beta-Hydrolases"/>
    <property type="match status" value="1"/>
</dbReference>
<dbReference type="RefSeq" id="WP_038851216.1">
    <property type="nucleotide sequence ID" value="NZ_ASGY01000247.1"/>
</dbReference>
<keyword evidence="2" id="KW-0378">Hydrolase</keyword>
<dbReference type="GO" id="GO:0016787">
    <property type="term" value="F:hydrolase activity"/>
    <property type="evidence" value="ECO:0007669"/>
    <property type="project" value="UniProtKB-KW"/>
</dbReference>
<comment type="caution">
    <text evidence="2">The sequence shown here is derived from an EMBL/GenBank/DDBJ whole genome shotgun (WGS) entry which is preliminary data.</text>
</comment>
<evidence type="ECO:0000313" key="3">
    <source>
        <dbReference type="Proteomes" id="UP000030060"/>
    </source>
</evidence>
<gene>
    <name evidence="2" type="ORF">K814_0130475</name>
</gene>
<name>A0A0A1YTG3_PSEFL</name>